<dbReference type="Pfam" id="PF07282">
    <property type="entry name" value="Cas12f1-like_TNB"/>
    <property type="match status" value="1"/>
</dbReference>
<proteinExistence type="predicted"/>
<feature type="domain" description="Cas12f1-like TNB" evidence="3">
    <location>
        <begin position="366"/>
        <end position="418"/>
    </location>
</feature>
<dbReference type="OrthoDB" id="5244464at2"/>
<keyword evidence="1" id="KW-0238">DNA-binding</keyword>
<evidence type="ECO:0000259" key="3">
    <source>
        <dbReference type="Pfam" id="PF07282"/>
    </source>
</evidence>
<dbReference type="RefSeq" id="WP_156693921.1">
    <property type="nucleotide sequence ID" value="NZ_CP034279.1"/>
</dbReference>
<evidence type="ECO:0000313" key="4">
    <source>
        <dbReference type="EMBL" id="QGV80195.1"/>
    </source>
</evidence>
<keyword evidence="5" id="KW-1185">Reference proteome</keyword>
<organism evidence="4 5">
    <name type="scientific">Streptomyces ficellus</name>
    <dbReference type="NCBI Taxonomy" id="1977088"/>
    <lineage>
        <taxon>Bacteria</taxon>
        <taxon>Bacillati</taxon>
        <taxon>Actinomycetota</taxon>
        <taxon>Actinomycetes</taxon>
        <taxon>Kitasatosporales</taxon>
        <taxon>Streptomycetaceae</taxon>
        <taxon>Streptomyces</taxon>
    </lineage>
</organism>
<dbReference type="EMBL" id="CP034279">
    <property type="protein sequence ID" value="QGV80195.1"/>
    <property type="molecule type" value="Genomic_DNA"/>
</dbReference>
<dbReference type="KEGG" id="sfic:EIZ62_19600"/>
<evidence type="ECO:0000313" key="5">
    <source>
        <dbReference type="Proteomes" id="UP000422572"/>
    </source>
</evidence>
<name>A0A6I6FLK3_9ACTN</name>
<evidence type="ECO:0000256" key="1">
    <source>
        <dbReference type="ARBA" id="ARBA00023125"/>
    </source>
</evidence>
<sequence length="474" mass="52502">MSTRRGVAGRSAAAAGERVLTAVVPVWLDRADHEAAHRGCHASALLWNRCVAWLREEWRAGRRPGREDVRRFVTALPAAERPVHAHTAQAVAYDLWDAVETARARRAGGATGVRLPWREKAYRPLVFTRNFGWRTGPAGGLSLSLGRGRRRITVPLPVFTDREGVVVDPGRWGEITLCWDGDARMWALHVSYRSSVGTAPDSPAGRGEERVVTVAVDEGVINPLTLVHRAPDGVHEVTVINGRSGRSIKRGRNKAVGRLSSMMSRCRNGSRRHRRLAAAKRKTRSRAKARLRDFNHQVTAKAAEVVRAAHDRHQGAAPDGVTVVVRVVVGDVRGIEQRTARRRRVHRSTRQQLSQWDRGTHEHQLAYKTGLEVEHISEAYTSQSCPRCGRRRKVRGRWYACGECGLRLHRDAVGGVNILTLADNDGTLVPVGPSLAVRVTYLRAQPGWGPLQRALHSRHQRARGRAGAGRRGSP</sequence>
<reference evidence="4 5" key="1">
    <citation type="submission" date="2018-12" db="EMBL/GenBank/DDBJ databases">
        <title>Complete genome sequence of Streptomyces ficellus NRRL8067, the producer of ficellomycin, feldamycin and nojirimycin.</title>
        <authorList>
            <person name="Zhang H."/>
            <person name="Yue R."/>
            <person name="Liu Y."/>
            <person name="Li M."/>
            <person name="Mu H."/>
            <person name="Zhang J."/>
        </authorList>
    </citation>
    <scope>NUCLEOTIDE SEQUENCE [LARGE SCALE GENOMIC DNA]</scope>
    <source>
        <strain evidence="4 5">NRRL 8067</strain>
    </source>
</reference>
<dbReference type="AlphaFoldDB" id="A0A6I6FLK3"/>
<feature type="region of interest" description="Disordered" evidence="2">
    <location>
        <begin position="454"/>
        <end position="474"/>
    </location>
</feature>
<feature type="compositionally biased region" description="Basic residues" evidence="2">
    <location>
        <begin position="455"/>
        <end position="464"/>
    </location>
</feature>
<evidence type="ECO:0000256" key="2">
    <source>
        <dbReference type="SAM" id="MobiDB-lite"/>
    </source>
</evidence>
<dbReference type="GO" id="GO:0003677">
    <property type="term" value="F:DNA binding"/>
    <property type="evidence" value="ECO:0007669"/>
    <property type="project" value="UniProtKB-KW"/>
</dbReference>
<dbReference type="Proteomes" id="UP000422572">
    <property type="component" value="Chromosome"/>
</dbReference>
<protein>
    <recommendedName>
        <fullName evidence="3">Cas12f1-like TNB domain-containing protein</fullName>
    </recommendedName>
</protein>
<dbReference type="InterPro" id="IPR010095">
    <property type="entry name" value="Cas12f1-like_TNB"/>
</dbReference>
<accession>A0A6I6FLK3</accession>
<gene>
    <name evidence="4" type="ORF">EIZ62_19600</name>
</gene>